<evidence type="ECO:0000313" key="1">
    <source>
        <dbReference type="EMBL" id="RNA04025.1"/>
    </source>
</evidence>
<dbReference type="AlphaFoldDB" id="A0A3M7PZ22"/>
<evidence type="ECO:0000313" key="2">
    <source>
        <dbReference type="Proteomes" id="UP000276133"/>
    </source>
</evidence>
<organism evidence="1 2">
    <name type="scientific">Brachionus plicatilis</name>
    <name type="common">Marine rotifer</name>
    <name type="synonym">Brachionus muelleri</name>
    <dbReference type="NCBI Taxonomy" id="10195"/>
    <lineage>
        <taxon>Eukaryota</taxon>
        <taxon>Metazoa</taxon>
        <taxon>Spiralia</taxon>
        <taxon>Gnathifera</taxon>
        <taxon>Rotifera</taxon>
        <taxon>Eurotatoria</taxon>
        <taxon>Monogononta</taxon>
        <taxon>Pseudotrocha</taxon>
        <taxon>Ploima</taxon>
        <taxon>Brachionidae</taxon>
        <taxon>Brachionus</taxon>
    </lineage>
</organism>
<accession>A0A3M7PZ22</accession>
<sequence>MEKAQQKDLHTNDHQCKASKNKLNNCQDKLYCSYQSCYSSLKSRIDLNFIFKLLKCSLELQNKFSKISLLFDIFLKIMKL</sequence>
<protein>
    <submittedName>
        <fullName evidence="1">Uncharacterized protein</fullName>
    </submittedName>
</protein>
<gene>
    <name evidence="1" type="ORF">BpHYR1_036292</name>
</gene>
<dbReference type="Proteomes" id="UP000276133">
    <property type="component" value="Unassembled WGS sequence"/>
</dbReference>
<reference evidence="1 2" key="1">
    <citation type="journal article" date="2018" name="Sci. Rep.">
        <title>Genomic signatures of local adaptation to the degree of environmental predictability in rotifers.</title>
        <authorList>
            <person name="Franch-Gras L."/>
            <person name="Hahn C."/>
            <person name="Garcia-Roger E.M."/>
            <person name="Carmona M.J."/>
            <person name="Serra M."/>
            <person name="Gomez A."/>
        </authorList>
    </citation>
    <scope>NUCLEOTIDE SEQUENCE [LARGE SCALE GENOMIC DNA]</scope>
    <source>
        <strain evidence="1">HYR1</strain>
    </source>
</reference>
<proteinExistence type="predicted"/>
<keyword evidence="2" id="KW-1185">Reference proteome</keyword>
<name>A0A3M7PZ22_BRAPC</name>
<comment type="caution">
    <text evidence="1">The sequence shown here is derived from an EMBL/GenBank/DDBJ whole genome shotgun (WGS) entry which is preliminary data.</text>
</comment>
<dbReference type="EMBL" id="REGN01008262">
    <property type="protein sequence ID" value="RNA04025.1"/>
    <property type="molecule type" value="Genomic_DNA"/>
</dbReference>